<dbReference type="Gene3D" id="3.30.70.100">
    <property type="match status" value="1"/>
</dbReference>
<name>A0A1G7H463_9FLAO</name>
<dbReference type="AlphaFoldDB" id="A0A1G7H463"/>
<sequence length="144" mass="16550">MFELTYKSVAISELTKADILAIRDIAIKTNELHNITGCLVFYNNHFIQILEGKETHVKEVFSKISKDDRHLNVHVLYEGRKDQRFFPDWNMAFADINASSGEDAEVKSYANNLLLLSEFIEKPTTTLKMFWSGINKLIINPSII</sequence>
<dbReference type="EMBL" id="FNBD01000005">
    <property type="protein sequence ID" value="SDE94919.1"/>
    <property type="molecule type" value="Genomic_DNA"/>
</dbReference>
<dbReference type="InterPro" id="IPR007024">
    <property type="entry name" value="BLUF_domain"/>
</dbReference>
<reference evidence="2" key="1">
    <citation type="submission" date="2016-10" db="EMBL/GenBank/DDBJ databases">
        <authorList>
            <person name="Varghese N."/>
            <person name="Submissions S."/>
        </authorList>
    </citation>
    <scope>NUCLEOTIDE SEQUENCE [LARGE SCALE GENOMIC DNA]</scope>
    <source>
        <strain evidence="2">DSM 24729</strain>
    </source>
</reference>
<dbReference type="InterPro" id="IPR036046">
    <property type="entry name" value="Acylphosphatase-like_dom_sf"/>
</dbReference>
<dbReference type="RefSeq" id="WP_024479137.1">
    <property type="nucleotide sequence ID" value="NZ_CANMGP010000005.1"/>
</dbReference>
<dbReference type="SMART" id="SM01034">
    <property type="entry name" value="BLUF"/>
    <property type="match status" value="1"/>
</dbReference>
<dbReference type="PROSITE" id="PS50925">
    <property type="entry name" value="BLUF"/>
    <property type="match status" value="1"/>
</dbReference>
<dbReference type="eggNOG" id="COG2207">
    <property type="taxonomic scope" value="Bacteria"/>
</dbReference>
<evidence type="ECO:0000313" key="2">
    <source>
        <dbReference type="Proteomes" id="UP000182114"/>
    </source>
</evidence>
<dbReference type="GeneID" id="78062961"/>
<gene>
    <name evidence="1" type="ORF">SAMN04487992_105248</name>
</gene>
<dbReference type="GO" id="GO:0009882">
    <property type="term" value="F:blue light photoreceptor activity"/>
    <property type="evidence" value="ECO:0007669"/>
    <property type="project" value="InterPro"/>
</dbReference>
<dbReference type="Pfam" id="PF04940">
    <property type="entry name" value="BLUF"/>
    <property type="match status" value="1"/>
</dbReference>
<proteinExistence type="predicted"/>
<dbReference type="SUPFAM" id="SSF54975">
    <property type="entry name" value="Acylphosphatase/BLUF domain-like"/>
    <property type="match status" value="1"/>
</dbReference>
<protein>
    <submittedName>
        <fullName evidence="1">Sensors of blue-light using FAD</fullName>
    </submittedName>
</protein>
<dbReference type="GO" id="GO:0071949">
    <property type="term" value="F:FAD binding"/>
    <property type="evidence" value="ECO:0007669"/>
    <property type="project" value="InterPro"/>
</dbReference>
<keyword evidence="2" id="KW-1185">Reference proteome</keyword>
<accession>A0A1G7H463</accession>
<evidence type="ECO:0000313" key="1">
    <source>
        <dbReference type="EMBL" id="SDE94919.1"/>
    </source>
</evidence>
<dbReference type="Proteomes" id="UP000182114">
    <property type="component" value="Unassembled WGS sequence"/>
</dbReference>
<organism evidence="1 2">
    <name type="scientific">Cellulophaga baltica</name>
    <dbReference type="NCBI Taxonomy" id="76594"/>
    <lineage>
        <taxon>Bacteria</taxon>
        <taxon>Pseudomonadati</taxon>
        <taxon>Bacteroidota</taxon>
        <taxon>Flavobacteriia</taxon>
        <taxon>Flavobacteriales</taxon>
        <taxon>Flavobacteriaceae</taxon>
        <taxon>Cellulophaga</taxon>
    </lineage>
</organism>